<sequence length="133" mass="14672">MASSWTPRRTLVEIARSCPAYPHVHFKLGYLYLLLNDAHKALEAFGMEVATLLATPEATHEVHAKRVAAKAFLWCAHAGRHEAYTLLGLPEKAQKEQAALEAHGGSSLEAHVAMGCLFARLGLLHRADRCFEK</sequence>
<reference evidence="1 2" key="1">
    <citation type="journal article" date="2013" name="PLoS Genet.">
        <title>Distinctive expansion of potential virulence genes in the genome of the oomycete fish pathogen Saprolegnia parasitica.</title>
        <authorList>
            <person name="Jiang R.H."/>
            <person name="de Bruijn I."/>
            <person name="Haas B.J."/>
            <person name="Belmonte R."/>
            <person name="Lobach L."/>
            <person name="Christie J."/>
            <person name="van den Ackerveken G."/>
            <person name="Bottin A."/>
            <person name="Bulone V."/>
            <person name="Diaz-Moreno S.M."/>
            <person name="Dumas B."/>
            <person name="Fan L."/>
            <person name="Gaulin E."/>
            <person name="Govers F."/>
            <person name="Grenville-Briggs L.J."/>
            <person name="Horner N.R."/>
            <person name="Levin J.Z."/>
            <person name="Mammella M."/>
            <person name="Meijer H.J."/>
            <person name="Morris P."/>
            <person name="Nusbaum C."/>
            <person name="Oome S."/>
            <person name="Phillips A.J."/>
            <person name="van Rooyen D."/>
            <person name="Rzeszutek E."/>
            <person name="Saraiva M."/>
            <person name="Secombes C.J."/>
            <person name="Seidl M.F."/>
            <person name="Snel B."/>
            <person name="Stassen J.H."/>
            <person name="Sykes S."/>
            <person name="Tripathy S."/>
            <person name="van den Berg H."/>
            <person name="Vega-Arreguin J.C."/>
            <person name="Wawra S."/>
            <person name="Young S.K."/>
            <person name="Zeng Q."/>
            <person name="Dieguez-Uribeondo J."/>
            <person name="Russ C."/>
            <person name="Tyler B.M."/>
            <person name="van West P."/>
        </authorList>
    </citation>
    <scope>NUCLEOTIDE SEQUENCE [LARGE SCALE GENOMIC DNA]</scope>
    <source>
        <strain evidence="1 2">CBS 223.65</strain>
    </source>
</reference>
<evidence type="ECO:0000313" key="2">
    <source>
        <dbReference type="Proteomes" id="UP000030745"/>
    </source>
</evidence>
<feature type="non-terminal residue" evidence="1">
    <location>
        <position position="133"/>
    </location>
</feature>
<dbReference type="Proteomes" id="UP000030745">
    <property type="component" value="Unassembled WGS sequence"/>
</dbReference>
<evidence type="ECO:0000313" key="1">
    <source>
        <dbReference type="EMBL" id="KDO16679.1"/>
    </source>
</evidence>
<accession>A0A067BEC3</accession>
<organism evidence="1 2">
    <name type="scientific">Saprolegnia parasitica (strain CBS 223.65)</name>
    <dbReference type="NCBI Taxonomy" id="695850"/>
    <lineage>
        <taxon>Eukaryota</taxon>
        <taxon>Sar</taxon>
        <taxon>Stramenopiles</taxon>
        <taxon>Oomycota</taxon>
        <taxon>Saprolegniomycetes</taxon>
        <taxon>Saprolegniales</taxon>
        <taxon>Saprolegniaceae</taxon>
        <taxon>Saprolegnia</taxon>
    </lineage>
</organism>
<dbReference type="GeneID" id="24139348"/>
<dbReference type="AlphaFoldDB" id="A0A067BEC3"/>
<dbReference type="OrthoDB" id="160195at2759"/>
<dbReference type="InterPro" id="IPR011990">
    <property type="entry name" value="TPR-like_helical_dom_sf"/>
</dbReference>
<protein>
    <submittedName>
        <fullName evidence="1">Uncharacterized protein</fullName>
    </submittedName>
</protein>
<dbReference type="KEGG" id="spar:SPRG_17818"/>
<gene>
    <name evidence="1" type="ORF">SPRG_17818</name>
</gene>
<dbReference type="EMBL" id="KK583983">
    <property type="protein sequence ID" value="KDO16679.1"/>
    <property type="molecule type" value="Genomic_DNA"/>
</dbReference>
<dbReference type="Gene3D" id="1.25.40.10">
    <property type="entry name" value="Tetratricopeptide repeat domain"/>
    <property type="match status" value="1"/>
</dbReference>
<keyword evidence="2" id="KW-1185">Reference proteome</keyword>
<name>A0A067BEC3_SAPPC</name>
<dbReference type="VEuPathDB" id="FungiDB:SPRG_17818"/>
<dbReference type="SUPFAM" id="SSF48452">
    <property type="entry name" value="TPR-like"/>
    <property type="match status" value="1"/>
</dbReference>
<proteinExistence type="predicted"/>
<dbReference type="RefSeq" id="XP_012212613.1">
    <property type="nucleotide sequence ID" value="XM_012357223.1"/>
</dbReference>